<protein>
    <submittedName>
        <fullName evidence="2">Uncharacterized protein</fullName>
    </submittedName>
</protein>
<dbReference type="AlphaFoldDB" id="K1XJB5"/>
<organism evidence="2">
    <name type="scientific">uncultured bacterium</name>
    <name type="common">gcode 4</name>
    <dbReference type="NCBI Taxonomy" id="1234023"/>
    <lineage>
        <taxon>Bacteria</taxon>
        <taxon>environmental samples</taxon>
    </lineage>
</organism>
<evidence type="ECO:0000256" key="1">
    <source>
        <dbReference type="SAM" id="Phobius"/>
    </source>
</evidence>
<proteinExistence type="predicted"/>
<reference evidence="2" key="1">
    <citation type="journal article" date="2012" name="Science">
        <title>Fermentation, hydrogen, and sulfur metabolism in multiple uncultivated bacterial phyla.</title>
        <authorList>
            <person name="Wrighton K.C."/>
            <person name="Thomas B.C."/>
            <person name="Sharon I."/>
            <person name="Miller C.S."/>
            <person name="Castelle C.J."/>
            <person name="VerBerkmoes N.C."/>
            <person name="Wilkins M.J."/>
            <person name="Hettich R.L."/>
            <person name="Lipton M.S."/>
            <person name="Williams K.H."/>
            <person name="Long P.E."/>
            <person name="Banfield J.F."/>
        </authorList>
    </citation>
    <scope>NUCLEOTIDE SEQUENCE [LARGE SCALE GENOMIC DNA]</scope>
</reference>
<gene>
    <name evidence="2" type="ORF">ACD_78C00050G0001</name>
</gene>
<keyword evidence="1" id="KW-0472">Membrane</keyword>
<comment type="caution">
    <text evidence="2">The sequence shown here is derived from an EMBL/GenBank/DDBJ whole genome shotgun (WGS) entry which is preliminary data.</text>
</comment>
<dbReference type="EMBL" id="AMFJ01034050">
    <property type="protein sequence ID" value="EKD30460.1"/>
    <property type="molecule type" value="Genomic_DNA"/>
</dbReference>
<accession>K1XJB5</accession>
<name>K1XJB5_9BACT</name>
<evidence type="ECO:0000313" key="2">
    <source>
        <dbReference type="EMBL" id="EKD30460.1"/>
    </source>
</evidence>
<keyword evidence="1" id="KW-0812">Transmembrane</keyword>
<sequence>MSHLFYIYLASGVFFLLIEMLTATFYGLSVSVACFVLALYVYLTGDANMTVIQGLILVIISALFAYFLPKWLTPHTVALKS</sequence>
<feature type="transmembrane region" description="Helical" evidence="1">
    <location>
        <begin position="12"/>
        <end position="43"/>
    </location>
</feature>
<feature type="non-terminal residue" evidence="2">
    <location>
        <position position="81"/>
    </location>
</feature>
<keyword evidence="1" id="KW-1133">Transmembrane helix</keyword>
<feature type="transmembrane region" description="Helical" evidence="1">
    <location>
        <begin position="49"/>
        <end position="68"/>
    </location>
</feature>